<proteinExistence type="predicted"/>
<evidence type="ECO:0000256" key="1">
    <source>
        <dbReference type="SAM" id="Coils"/>
    </source>
</evidence>
<dbReference type="AlphaFoldDB" id="A0A1Y1II18"/>
<name>A0A1Y1II18_KLENI</name>
<feature type="coiled-coil region" evidence="1">
    <location>
        <begin position="64"/>
        <end position="98"/>
    </location>
</feature>
<keyword evidence="3" id="KW-1185">Reference proteome</keyword>
<accession>A0A1Y1II18</accession>
<keyword evidence="1" id="KW-0175">Coiled coil</keyword>
<feature type="coiled-coil region" evidence="1">
    <location>
        <begin position="9"/>
        <end position="36"/>
    </location>
</feature>
<dbReference type="EMBL" id="DF237588">
    <property type="protein sequence ID" value="GAQ90444.1"/>
    <property type="molecule type" value="Genomic_DNA"/>
</dbReference>
<reference evidence="2 3" key="1">
    <citation type="journal article" date="2014" name="Nat. Commun.">
        <title>Klebsormidium flaccidum genome reveals primary factors for plant terrestrial adaptation.</title>
        <authorList>
            <person name="Hori K."/>
            <person name="Maruyama F."/>
            <person name="Fujisawa T."/>
            <person name="Togashi T."/>
            <person name="Yamamoto N."/>
            <person name="Seo M."/>
            <person name="Sato S."/>
            <person name="Yamada T."/>
            <person name="Mori H."/>
            <person name="Tajima N."/>
            <person name="Moriyama T."/>
            <person name="Ikeuchi M."/>
            <person name="Watanabe M."/>
            <person name="Wada H."/>
            <person name="Kobayashi K."/>
            <person name="Saito M."/>
            <person name="Masuda T."/>
            <person name="Sasaki-Sekimoto Y."/>
            <person name="Mashiguchi K."/>
            <person name="Awai K."/>
            <person name="Shimojima M."/>
            <person name="Masuda S."/>
            <person name="Iwai M."/>
            <person name="Nobusawa T."/>
            <person name="Narise T."/>
            <person name="Kondo S."/>
            <person name="Saito H."/>
            <person name="Sato R."/>
            <person name="Murakawa M."/>
            <person name="Ihara Y."/>
            <person name="Oshima-Yamada Y."/>
            <person name="Ohtaka K."/>
            <person name="Satoh M."/>
            <person name="Sonobe K."/>
            <person name="Ishii M."/>
            <person name="Ohtani R."/>
            <person name="Kanamori-Sato M."/>
            <person name="Honoki R."/>
            <person name="Miyazaki D."/>
            <person name="Mochizuki H."/>
            <person name="Umetsu J."/>
            <person name="Higashi K."/>
            <person name="Shibata D."/>
            <person name="Kamiya Y."/>
            <person name="Sato N."/>
            <person name="Nakamura Y."/>
            <person name="Tabata S."/>
            <person name="Ida S."/>
            <person name="Kurokawa K."/>
            <person name="Ohta H."/>
        </authorList>
    </citation>
    <scope>NUCLEOTIDE SEQUENCE [LARGE SCALE GENOMIC DNA]</scope>
    <source>
        <strain evidence="2 3">NIES-2285</strain>
    </source>
</reference>
<organism evidence="2 3">
    <name type="scientific">Klebsormidium nitens</name>
    <name type="common">Green alga</name>
    <name type="synonym">Ulothrix nitens</name>
    <dbReference type="NCBI Taxonomy" id="105231"/>
    <lineage>
        <taxon>Eukaryota</taxon>
        <taxon>Viridiplantae</taxon>
        <taxon>Streptophyta</taxon>
        <taxon>Klebsormidiophyceae</taxon>
        <taxon>Klebsormidiales</taxon>
        <taxon>Klebsormidiaceae</taxon>
        <taxon>Klebsormidium</taxon>
    </lineage>
</organism>
<sequence>MDSQLVIRIKELSDEVERKGEQLKESQKLLEESQRVDVARTVEREKEAPESGNEEQLLFAVEKEKELCRSLQALEEKLKRVEQESELAAGDLAKAQLQATS</sequence>
<protein>
    <submittedName>
        <fullName evidence="2">Uncharacterized protein</fullName>
    </submittedName>
</protein>
<gene>
    <name evidence="2" type="ORF">KFL_006390090</name>
</gene>
<dbReference type="Proteomes" id="UP000054558">
    <property type="component" value="Unassembled WGS sequence"/>
</dbReference>
<evidence type="ECO:0000313" key="3">
    <source>
        <dbReference type="Proteomes" id="UP000054558"/>
    </source>
</evidence>
<evidence type="ECO:0000313" key="2">
    <source>
        <dbReference type="EMBL" id="GAQ90444.1"/>
    </source>
</evidence>